<evidence type="ECO:0000256" key="1">
    <source>
        <dbReference type="SAM" id="MobiDB-lite"/>
    </source>
</evidence>
<dbReference type="Proteomes" id="UP001265700">
    <property type="component" value="Unassembled WGS sequence"/>
</dbReference>
<dbReference type="RefSeq" id="WP_310320713.1">
    <property type="nucleotide sequence ID" value="NZ_JAVDWU010000010.1"/>
</dbReference>
<protein>
    <recommendedName>
        <fullName evidence="4">Peptidase M48 domain-containing protein</fullName>
    </recommendedName>
</protein>
<keyword evidence="3" id="KW-1185">Reference proteome</keyword>
<gene>
    <name evidence="2" type="ORF">J2W49_004179</name>
</gene>
<evidence type="ECO:0000313" key="2">
    <source>
        <dbReference type="EMBL" id="MDR7152203.1"/>
    </source>
</evidence>
<evidence type="ECO:0000313" key="3">
    <source>
        <dbReference type="Proteomes" id="UP001265700"/>
    </source>
</evidence>
<proteinExistence type="predicted"/>
<name>A0ABU1WSG1_9BURK</name>
<evidence type="ECO:0008006" key="4">
    <source>
        <dbReference type="Google" id="ProtNLM"/>
    </source>
</evidence>
<feature type="region of interest" description="Disordered" evidence="1">
    <location>
        <begin position="281"/>
        <end position="310"/>
    </location>
</feature>
<organism evidence="2 3">
    <name type="scientific">Hydrogenophaga palleronii</name>
    <dbReference type="NCBI Taxonomy" id="65655"/>
    <lineage>
        <taxon>Bacteria</taxon>
        <taxon>Pseudomonadati</taxon>
        <taxon>Pseudomonadota</taxon>
        <taxon>Betaproteobacteria</taxon>
        <taxon>Burkholderiales</taxon>
        <taxon>Comamonadaceae</taxon>
        <taxon>Hydrogenophaga</taxon>
    </lineage>
</organism>
<accession>A0ABU1WSG1</accession>
<dbReference type="EMBL" id="JAVDWU010000010">
    <property type="protein sequence ID" value="MDR7152203.1"/>
    <property type="molecule type" value="Genomic_DNA"/>
</dbReference>
<sequence>MPNTSPPSIPESVFSSQFRQQPSFPAILEQAHASPFLVDMLTQLHARGNQIHVDALTTRAAYYQTETGDIYIGSALFPAVNDEGRPIGVTELKRFVSLLGHEGGHAVLQDHGHHPRSPDDARALGLAGEGVALAAEYIVASQMSGPMWSGRTIQDSLEATAASLSKSADIATRRMSDPAAQWQAFDAQAAQQGAAYYGQLSPSTAPNITYNEYYAEAWAVLNTRDGRTLQQHIDWDRVQSPDIVIVPHADGAFTLVGQAVPMDSGPHAGRRVDFSAAFDADSRVAGETRQTPRPATLSTHENPPGVNRHEHVTREPADLHRNPEASPPEQGAMPLLSEQHMRWLRQAYVELAPALKAQGLDPDRSLQVAAACLHTAARHEARWGAPRQFLLSNDGCTGGPAARELAPGNLPAGTGPGHAGHRVTEGHRTVAAGEAGEAPCRSES</sequence>
<reference evidence="2 3" key="1">
    <citation type="submission" date="2023-07" db="EMBL/GenBank/DDBJ databases">
        <title>Sorghum-associated microbial communities from plants grown in Nebraska, USA.</title>
        <authorList>
            <person name="Schachtman D."/>
        </authorList>
    </citation>
    <scope>NUCLEOTIDE SEQUENCE [LARGE SCALE GENOMIC DNA]</scope>
    <source>
        <strain evidence="2 3">4249</strain>
    </source>
</reference>
<feature type="compositionally biased region" description="Polar residues" evidence="1">
    <location>
        <begin position="288"/>
        <end position="301"/>
    </location>
</feature>
<comment type="caution">
    <text evidence="2">The sequence shown here is derived from an EMBL/GenBank/DDBJ whole genome shotgun (WGS) entry which is preliminary data.</text>
</comment>